<evidence type="ECO:0000256" key="10">
    <source>
        <dbReference type="ARBA" id="ARBA00023170"/>
    </source>
</evidence>
<keyword evidence="8 20" id="KW-0472">Membrane</keyword>
<keyword evidence="6" id="KW-0770">Synapse</keyword>
<dbReference type="SUPFAM" id="SSF90112">
    <property type="entry name" value="Neurotransmitter-gated ion-channel transmembrane pore"/>
    <property type="match status" value="1"/>
</dbReference>
<evidence type="ECO:0000256" key="7">
    <source>
        <dbReference type="ARBA" id="ARBA00023065"/>
    </source>
</evidence>
<evidence type="ECO:0000256" key="5">
    <source>
        <dbReference type="ARBA" id="ARBA00022989"/>
    </source>
</evidence>
<dbReference type="PROSITE" id="PS00236">
    <property type="entry name" value="NEUROTR_ION_CHANNEL"/>
    <property type="match status" value="1"/>
</dbReference>
<comment type="catalytic activity">
    <reaction evidence="16">
        <text>K(+)(in) = K(+)(out)</text>
        <dbReference type="Rhea" id="RHEA:29463"/>
        <dbReference type="ChEBI" id="CHEBI:29103"/>
    </reaction>
</comment>
<keyword evidence="4" id="KW-0732">Signal</keyword>
<comment type="function">
    <text evidence="19">Forms serotonin (5-hydroxytryptamine/5-HT3)-activated cation-selective channel complexes, which when activated cause fast, depolarizing responses in neurons.</text>
</comment>
<dbReference type="InterPro" id="IPR036734">
    <property type="entry name" value="Neur_chan_lig-bd_sf"/>
</dbReference>
<evidence type="ECO:0000256" key="17">
    <source>
        <dbReference type="ARBA" id="ARBA00036239"/>
    </source>
</evidence>
<evidence type="ECO:0000256" key="8">
    <source>
        <dbReference type="ARBA" id="ARBA00023136"/>
    </source>
</evidence>
<keyword evidence="9" id="KW-1015">Disulfide bond</keyword>
<keyword evidence="10" id="KW-0675">Receptor</keyword>
<feature type="domain" description="Neurotransmitter-gated ion-channel ligand-binding" evidence="21">
    <location>
        <begin position="1"/>
        <end position="154"/>
    </location>
</feature>
<feature type="transmembrane region" description="Helical" evidence="20">
    <location>
        <begin position="188"/>
        <end position="207"/>
    </location>
</feature>
<evidence type="ECO:0000256" key="3">
    <source>
        <dbReference type="ARBA" id="ARBA00022692"/>
    </source>
</evidence>
<evidence type="ECO:0000256" key="4">
    <source>
        <dbReference type="ARBA" id="ARBA00022729"/>
    </source>
</evidence>
<keyword evidence="14" id="KW-0407">Ion channel</keyword>
<evidence type="ECO:0000256" key="15">
    <source>
        <dbReference type="ARBA" id="ARBA00034104"/>
    </source>
</evidence>
<evidence type="ECO:0000256" key="6">
    <source>
        <dbReference type="ARBA" id="ARBA00023018"/>
    </source>
</evidence>
<feature type="transmembrane region" description="Helical" evidence="20">
    <location>
        <begin position="156"/>
        <end position="176"/>
    </location>
</feature>
<keyword evidence="7" id="KW-0406">Ion transport</keyword>
<keyword evidence="1" id="KW-0813">Transport</keyword>
<evidence type="ECO:0000256" key="1">
    <source>
        <dbReference type="ARBA" id="ARBA00022448"/>
    </source>
</evidence>
<evidence type="ECO:0000256" key="9">
    <source>
        <dbReference type="ARBA" id="ARBA00023157"/>
    </source>
</evidence>
<evidence type="ECO:0000256" key="12">
    <source>
        <dbReference type="ARBA" id="ARBA00023257"/>
    </source>
</evidence>
<dbReference type="EMBL" id="VWZX01004773">
    <property type="protein sequence ID" value="NXI39987.1"/>
    <property type="molecule type" value="Genomic_DNA"/>
</dbReference>
<evidence type="ECO:0000256" key="14">
    <source>
        <dbReference type="ARBA" id="ARBA00023303"/>
    </source>
</evidence>
<organism evidence="22 23">
    <name type="scientific">Galbula dea</name>
    <dbReference type="NCBI Taxonomy" id="1109041"/>
    <lineage>
        <taxon>Eukaryota</taxon>
        <taxon>Metazoa</taxon>
        <taxon>Chordata</taxon>
        <taxon>Craniata</taxon>
        <taxon>Vertebrata</taxon>
        <taxon>Euteleostomi</taxon>
        <taxon>Archelosauria</taxon>
        <taxon>Archosauria</taxon>
        <taxon>Dinosauria</taxon>
        <taxon>Saurischia</taxon>
        <taxon>Theropoda</taxon>
        <taxon>Coelurosauria</taxon>
        <taxon>Aves</taxon>
        <taxon>Neognathae</taxon>
        <taxon>Neoaves</taxon>
        <taxon>Telluraves</taxon>
        <taxon>Coraciimorphae</taxon>
        <taxon>Piciformes</taxon>
        <taxon>Galbulidae</taxon>
        <taxon>Galbula</taxon>
    </lineage>
</organism>
<dbReference type="FunFam" id="2.70.170.10:FF:000017">
    <property type="entry name" value="5-hydroxytryptamine receptor 3A"/>
    <property type="match status" value="1"/>
</dbReference>
<dbReference type="InterPro" id="IPR038050">
    <property type="entry name" value="Neuro_actylchol_rec"/>
</dbReference>
<comment type="subcellular location">
    <subcellularLocation>
        <location evidence="15">Postsynaptic cell membrane</location>
        <topology evidence="15">Multi-pass membrane protein</topology>
    </subcellularLocation>
</comment>
<dbReference type="AlphaFoldDB" id="A0A7K9SUP3"/>
<dbReference type="InterPro" id="IPR006202">
    <property type="entry name" value="Neur_chan_lig-bd"/>
</dbReference>
<dbReference type="Proteomes" id="UP000566440">
    <property type="component" value="Unassembled WGS sequence"/>
</dbReference>
<dbReference type="OrthoDB" id="6097796at2759"/>
<dbReference type="GO" id="GO:0005230">
    <property type="term" value="F:extracellular ligand-gated monoatomic ion channel activity"/>
    <property type="evidence" value="ECO:0007669"/>
    <property type="project" value="InterPro"/>
</dbReference>
<feature type="non-terminal residue" evidence="22">
    <location>
        <position position="1"/>
    </location>
</feature>
<dbReference type="GO" id="GO:0045211">
    <property type="term" value="C:postsynaptic membrane"/>
    <property type="evidence" value="ECO:0007669"/>
    <property type="project" value="UniProtKB-SubCell"/>
</dbReference>
<sequence>QEWENTLATWDPQDFCNISKVILPTDVYWTPPIFILERVNGQNSNLEYMVVMHNGTFNYTQAFQVTLTCSLMILKFPFDTQMCNLSIASFLYPVTDLAMKTRHTAAEVIRDSQSFFLTDGEWQFTNLSIVEYLEEMNDEKFAVVTYIISMERRPTLYVLNLILPTCLLYLLDMAVLFGPSSLEEKINFQIAIIVGNSMLAVILNDILPTSSNKPPIIG</sequence>
<proteinExistence type="predicted"/>
<keyword evidence="13" id="KW-1071">Ligand-gated ion channel</keyword>
<dbReference type="InterPro" id="IPR018000">
    <property type="entry name" value="Neurotransmitter_ion_chnl_CS"/>
</dbReference>
<keyword evidence="12" id="KW-0628">Postsynaptic cell membrane</keyword>
<dbReference type="InterPro" id="IPR036719">
    <property type="entry name" value="Neuro-gated_channel_TM_sf"/>
</dbReference>
<evidence type="ECO:0000256" key="18">
    <source>
        <dbReference type="ARBA" id="ARBA00036634"/>
    </source>
</evidence>
<keyword evidence="23" id="KW-1185">Reference proteome</keyword>
<evidence type="ECO:0000256" key="2">
    <source>
        <dbReference type="ARBA" id="ARBA00022475"/>
    </source>
</evidence>
<reference evidence="22 23" key="1">
    <citation type="submission" date="2019-09" db="EMBL/GenBank/DDBJ databases">
        <title>Bird 10,000 Genomes (B10K) Project - Family phase.</title>
        <authorList>
            <person name="Zhang G."/>
        </authorList>
    </citation>
    <scope>NUCLEOTIDE SEQUENCE [LARGE SCALE GENOMIC DNA]</scope>
    <source>
        <strain evidence="22">B10K-DU-001-62</strain>
        <tissue evidence="22">Muscle</tissue>
    </source>
</reference>
<evidence type="ECO:0000313" key="22">
    <source>
        <dbReference type="EMBL" id="NXI39987.1"/>
    </source>
</evidence>
<dbReference type="Gene3D" id="1.20.58.390">
    <property type="entry name" value="Neurotransmitter-gated ion-channel transmembrane domain"/>
    <property type="match status" value="1"/>
</dbReference>
<evidence type="ECO:0000256" key="16">
    <source>
        <dbReference type="ARBA" id="ARBA00034430"/>
    </source>
</evidence>
<evidence type="ECO:0000256" key="19">
    <source>
        <dbReference type="ARBA" id="ARBA00037540"/>
    </source>
</evidence>
<dbReference type="GO" id="GO:0004888">
    <property type="term" value="F:transmembrane signaling receptor activity"/>
    <property type="evidence" value="ECO:0007669"/>
    <property type="project" value="InterPro"/>
</dbReference>
<evidence type="ECO:0000256" key="20">
    <source>
        <dbReference type="SAM" id="Phobius"/>
    </source>
</evidence>
<comment type="catalytic activity">
    <reaction evidence="17">
        <text>Na(+)(in) = Na(+)(out)</text>
        <dbReference type="Rhea" id="RHEA:34963"/>
        <dbReference type="ChEBI" id="CHEBI:29101"/>
    </reaction>
</comment>
<keyword evidence="3 20" id="KW-0812">Transmembrane</keyword>
<dbReference type="Gene3D" id="2.70.170.10">
    <property type="entry name" value="Neurotransmitter-gated ion-channel ligand-binding domain"/>
    <property type="match status" value="1"/>
</dbReference>
<evidence type="ECO:0000256" key="11">
    <source>
        <dbReference type="ARBA" id="ARBA00023180"/>
    </source>
</evidence>
<evidence type="ECO:0000313" key="23">
    <source>
        <dbReference type="Proteomes" id="UP000566440"/>
    </source>
</evidence>
<dbReference type="PANTHER" id="PTHR18945">
    <property type="entry name" value="NEUROTRANSMITTER GATED ION CHANNEL"/>
    <property type="match status" value="1"/>
</dbReference>
<protein>
    <submittedName>
        <fullName evidence="22">5HT3A protein</fullName>
    </submittedName>
</protein>
<accession>A0A7K9SUP3</accession>
<keyword evidence="5 20" id="KW-1133">Transmembrane helix</keyword>
<gene>
    <name evidence="22" type="primary">Htr3a_1</name>
    <name evidence="22" type="ORF">GALDEA_R12179</name>
</gene>
<dbReference type="InterPro" id="IPR006201">
    <property type="entry name" value="Neur_channel"/>
</dbReference>
<comment type="caution">
    <text evidence="22">The sequence shown here is derived from an EMBL/GenBank/DDBJ whole genome shotgun (WGS) entry which is preliminary data.</text>
</comment>
<evidence type="ECO:0000259" key="21">
    <source>
        <dbReference type="Pfam" id="PF02931"/>
    </source>
</evidence>
<evidence type="ECO:0000256" key="13">
    <source>
        <dbReference type="ARBA" id="ARBA00023286"/>
    </source>
</evidence>
<feature type="non-terminal residue" evidence="22">
    <location>
        <position position="218"/>
    </location>
</feature>
<keyword evidence="11" id="KW-0325">Glycoprotein</keyword>
<dbReference type="SUPFAM" id="SSF63712">
    <property type="entry name" value="Nicotinic receptor ligand binding domain-like"/>
    <property type="match status" value="1"/>
</dbReference>
<keyword evidence="2" id="KW-1003">Cell membrane</keyword>
<dbReference type="Pfam" id="PF02931">
    <property type="entry name" value="Neur_chan_LBD"/>
    <property type="match status" value="1"/>
</dbReference>
<comment type="catalytic activity">
    <reaction evidence="18">
        <text>Ca(2+)(in) = Ca(2+)(out)</text>
        <dbReference type="Rhea" id="RHEA:29671"/>
        <dbReference type="ChEBI" id="CHEBI:29108"/>
    </reaction>
</comment>
<name>A0A7K9SUP3_9PICI</name>